<dbReference type="InterPro" id="IPR007372">
    <property type="entry name" value="Lipid/polyisoprenoid-bd_YceI"/>
</dbReference>
<evidence type="ECO:0000256" key="1">
    <source>
        <dbReference type="SAM" id="SignalP"/>
    </source>
</evidence>
<reference evidence="3" key="1">
    <citation type="submission" date="2023-07" db="EMBL/GenBank/DDBJ databases">
        <title>Brevundimonas soil sp. nov., isolated from the soil of chemical plant.</title>
        <authorList>
            <person name="Wu N."/>
        </authorList>
    </citation>
    <scope>NUCLEOTIDE SEQUENCE</scope>
    <source>
        <strain evidence="3">XZ-24</strain>
    </source>
</reference>
<feature type="domain" description="Lipid/polyisoprenoid-binding YceI-like" evidence="2">
    <location>
        <begin position="24"/>
        <end position="188"/>
    </location>
</feature>
<dbReference type="EMBL" id="JAUKTR010000003">
    <property type="protein sequence ID" value="MDO1559455.1"/>
    <property type="molecule type" value="Genomic_DNA"/>
</dbReference>
<dbReference type="PANTHER" id="PTHR34406">
    <property type="entry name" value="PROTEIN YCEI"/>
    <property type="match status" value="1"/>
</dbReference>
<dbReference type="SUPFAM" id="SSF101874">
    <property type="entry name" value="YceI-like"/>
    <property type="match status" value="1"/>
</dbReference>
<dbReference type="InterPro" id="IPR036761">
    <property type="entry name" value="TTHA0802/YceI-like_sf"/>
</dbReference>
<sequence>MKFMTAAWVALALGAAPAMAAPRTYDLDPAHTQVLFSVGRFGFNSVYGIFANAQGEVVLDEADPGQSRVTASVRVADLWTADATRDEHVRGPRWLNGAEAPELRFVSTSVRVIDARTADVTGDLTIGRVTRPETFRVVLNRLGRNPASPRHTAGFTLEGRIKRSDYGITTAQQLIGDEVAIHIEALALERAE</sequence>
<evidence type="ECO:0000259" key="2">
    <source>
        <dbReference type="SMART" id="SM00867"/>
    </source>
</evidence>
<dbReference type="Proteomes" id="UP001169063">
    <property type="component" value="Unassembled WGS sequence"/>
</dbReference>
<protein>
    <submittedName>
        <fullName evidence="3">YceI family protein</fullName>
    </submittedName>
</protein>
<comment type="caution">
    <text evidence="3">The sequence shown here is derived from an EMBL/GenBank/DDBJ whole genome shotgun (WGS) entry which is preliminary data.</text>
</comment>
<feature type="chain" id="PRO_5045527338" evidence="1">
    <location>
        <begin position="21"/>
        <end position="192"/>
    </location>
</feature>
<evidence type="ECO:0000313" key="3">
    <source>
        <dbReference type="EMBL" id="MDO1559455.1"/>
    </source>
</evidence>
<dbReference type="SMART" id="SM00867">
    <property type="entry name" value="YceI"/>
    <property type="match status" value="1"/>
</dbReference>
<dbReference type="Pfam" id="PF04264">
    <property type="entry name" value="YceI"/>
    <property type="match status" value="1"/>
</dbReference>
<keyword evidence="1" id="KW-0732">Signal</keyword>
<name>A0ABT8SLN7_9CAUL</name>
<evidence type="ECO:0000313" key="4">
    <source>
        <dbReference type="Proteomes" id="UP001169063"/>
    </source>
</evidence>
<gene>
    <name evidence="3" type="ORF">Q0812_08445</name>
</gene>
<proteinExistence type="predicted"/>
<feature type="signal peptide" evidence="1">
    <location>
        <begin position="1"/>
        <end position="20"/>
    </location>
</feature>
<dbReference type="RefSeq" id="WP_302109884.1">
    <property type="nucleotide sequence ID" value="NZ_JAUKTR010000003.1"/>
</dbReference>
<accession>A0ABT8SLN7</accession>
<dbReference type="PANTHER" id="PTHR34406:SF1">
    <property type="entry name" value="PROTEIN YCEI"/>
    <property type="match status" value="1"/>
</dbReference>
<dbReference type="Gene3D" id="2.40.128.110">
    <property type="entry name" value="Lipid/polyisoprenoid-binding, YceI-like"/>
    <property type="match status" value="1"/>
</dbReference>
<organism evidence="3 4">
    <name type="scientific">Peiella sedimenti</name>
    <dbReference type="NCBI Taxonomy" id="3061083"/>
    <lineage>
        <taxon>Bacteria</taxon>
        <taxon>Pseudomonadati</taxon>
        <taxon>Pseudomonadota</taxon>
        <taxon>Alphaproteobacteria</taxon>
        <taxon>Caulobacterales</taxon>
        <taxon>Caulobacteraceae</taxon>
        <taxon>Peiella</taxon>
    </lineage>
</organism>
<keyword evidence="4" id="KW-1185">Reference proteome</keyword>